<dbReference type="Proteomes" id="UP000319980">
    <property type="component" value="Unassembled WGS sequence"/>
</dbReference>
<keyword evidence="3" id="KW-1185">Reference proteome</keyword>
<proteinExistence type="predicted"/>
<comment type="caution">
    <text evidence="2">The sequence shown here is derived from an EMBL/GenBank/DDBJ whole genome shotgun (WGS) entry which is preliminary data.</text>
</comment>
<gene>
    <name evidence="2" type="ORF">FQY83_15080</name>
</gene>
<dbReference type="EMBL" id="VOHK01000006">
    <property type="protein sequence ID" value="TWT18692.1"/>
    <property type="molecule type" value="Genomic_DNA"/>
</dbReference>
<organism evidence="2 3">
    <name type="scientific">Luteimonas marina</name>
    <dbReference type="NCBI Taxonomy" id="488485"/>
    <lineage>
        <taxon>Bacteria</taxon>
        <taxon>Pseudomonadati</taxon>
        <taxon>Pseudomonadota</taxon>
        <taxon>Gammaproteobacteria</taxon>
        <taxon>Lysobacterales</taxon>
        <taxon>Lysobacteraceae</taxon>
        <taxon>Luteimonas</taxon>
    </lineage>
</organism>
<name>A0A5C5TZI2_9GAMM</name>
<evidence type="ECO:0000313" key="2">
    <source>
        <dbReference type="EMBL" id="TWT18692.1"/>
    </source>
</evidence>
<accession>A0A5C5TZI2</accession>
<evidence type="ECO:0000256" key="1">
    <source>
        <dbReference type="SAM" id="MobiDB-lite"/>
    </source>
</evidence>
<evidence type="ECO:0000313" key="3">
    <source>
        <dbReference type="Proteomes" id="UP000319980"/>
    </source>
</evidence>
<feature type="compositionally biased region" description="Basic and acidic residues" evidence="1">
    <location>
        <begin position="31"/>
        <end position="46"/>
    </location>
</feature>
<reference evidence="2 3" key="1">
    <citation type="journal article" date="2008" name="Int. J. Syst. Evol. Microbiol.">
        <title>Luteimonas marina sp. nov., isolated from seawater.</title>
        <authorList>
            <person name="Baik K.S."/>
            <person name="Park S.C."/>
            <person name="Kim M.S."/>
            <person name="Kim E.M."/>
            <person name="Park C."/>
            <person name="Chun J."/>
            <person name="Seong C.N."/>
        </authorList>
    </citation>
    <scope>NUCLEOTIDE SEQUENCE [LARGE SCALE GENOMIC DNA]</scope>
    <source>
        <strain evidence="2 3">FR1330</strain>
    </source>
</reference>
<dbReference type="AlphaFoldDB" id="A0A5C5TZI2"/>
<sequence>MVPIRRGNHRIVIPAKAGTQRLCFSNAPKTLDSRLRGNDGLPDRSQPRRPNRTCRTPNATPSTARNTP</sequence>
<feature type="region of interest" description="Disordered" evidence="1">
    <location>
        <begin position="24"/>
        <end position="68"/>
    </location>
</feature>
<protein>
    <submittedName>
        <fullName evidence="2">Uncharacterized protein</fullName>
    </submittedName>
</protein>